<keyword evidence="3" id="KW-1185">Reference proteome</keyword>
<dbReference type="InterPro" id="IPR001387">
    <property type="entry name" value="Cro/C1-type_HTH"/>
</dbReference>
<dbReference type="EMBL" id="QUNO01000006">
    <property type="protein sequence ID" value="REH46860.1"/>
    <property type="molecule type" value="Genomic_DNA"/>
</dbReference>
<evidence type="ECO:0000259" key="1">
    <source>
        <dbReference type="PROSITE" id="PS50943"/>
    </source>
</evidence>
<dbReference type="CDD" id="cd00093">
    <property type="entry name" value="HTH_XRE"/>
    <property type="match status" value="1"/>
</dbReference>
<evidence type="ECO:0000313" key="2">
    <source>
        <dbReference type="EMBL" id="REH46860.1"/>
    </source>
</evidence>
<organism evidence="2 3">
    <name type="scientific">Kutzneria buriramensis</name>
    <dbReference type="NCBI Taxonomy" id="1045776"/>
    <lineage>
        <taxon>Bacteria</taxon>
        <taxon>Bacillati</taxon>
        <taxon>Actinomycetota</taxon>
        <taxon>Actinomycetes</taxon>
        <taxon>Pseudonocardiales</taxon>
        <taxon>Pseudonocardiaceae</taxon>
        <taxon>Kutzneria</taxon>
    </lineage>
</organism>
<feature type="domain" description="HTH cro/C1-type" evidence="1">
    <location>
        <begin position="41"/>
        <end position="88"/>
    </location>
</feature>
<gene>
    <name evidence="2" type="ORF">BCF44_10624</name>
</gene>
<dbReference type="Proteomes" id="UP000256269">
    <property type="component" value="Unassembled WGS sequence"/>
</dbReference>
<dbReference type="InterPro" id="IPR041413">
    <property type="entry name" value="MLTR_LBD"/>
</dbReference>
<dbReference type="GO" id="GO:0003677">
    <property type="term" value="F:DNA binding"/>
    <property type="evidence" value="ECO:0007669"/>
    <property type="project" value="InterPro"/>
</dbReference>
<dbReference type="Gene3D" id="1.10.260.40">
    <property type="entry name" value="lambda repressor-like DNA-binding domains"/>
    <property type="match status" value="1"/>
</dbReference>
<dbReference type="PANTHER" id="PTHR35010:SF2">
    <property type="entry name" value="BLL4672 PROTEIN"/>
    <property type="match status" value="1"/>
</dbReference>
<dbReference type="PROSITE" id="PS50943">
    <property type="entry name" value="HTH_CROC1"/>
    <property type="match status" value="1"/>
</dbReference>
<dbReference type="SUPFAM" id="SSF47413">
    <property type="entry name" value="lambda repressor-like DNA-binding domains"/>
    <property type="match status" value="1"/>
</dbReference>
<dbReference type="Gene3D" id="3.30.450.180">
    <property type="match status" value="1"/>
</dbReference>
<dbReference type="OrthoDB" id="3608749at2"/>
<evidence type="ECO:0000313" key="3">
    <source>
        <dbReference type="Proteomes" id="UP000256269"/>
    </source>
</evidence>
<dbReference type="Pfam" id="PF17765">
    <property type="entry name" value="MLTR_LBD"/>
    <property type="match status" value="1"/>
</dbReference>
<reference evidence="2 3" key="1">
    <citation type="submission" date="2018-08" db="EMBL/GenBank/DDBJ databases">
        <title>Genomic Encyclopedia of Archaeal and Bacterial Type Strains, Phase II (KMG-II): from individual species to whole genera.</title>
        <authorList>
            <person name="Goeker M."/>
        </authorList>
    </citation>
    <scope>NUCLEOTIDE SEQUENCE [LARGE SCALE GENOMIC DNA]</scope>
    <source>
        <strain evidence="2 3">DSM 45791</strain>
    </source>
</reference>
<proteinExistence type="predicted"/>
<comment type="caution">
    <text evidence="2">The sequence shown here is derived from an EMBL/GenBank/DDBJ whole genome shotgun (WGS) entry which is preliminary data.</text>
</comment>
<dbReference type="Pfam" id="PF13560">
    <property type="entry name" value="HTH_31"/>
    <property type="match status" value="1"/>
</dbReference>
<accession>A0A3E0HKJ5</accession>
<dbReference type="RefSeq" id="WP_116175556.1">
    <property type="nucleotide sequence ID" value="NZ_CP144375.1"/>
</dbReference>
<protein>
    <submittedName>
        <fullName evidence="2">Helix-turn-helix protein</fullName>
    </submittedName>
</protein>
<sequence>MRENSEMAMRDALADFLRRRRDALSPQVVGLRIGQRRRTPGLRRDEVARLANMSTTYYERLEQGRGPQPSAAIVAGLARALQLDANERAYLYLLAGHAEPVAAAPDGAVDTSLLSVMEAVEAAASPAFVADDLATILAQNELHTMLFGPATNMPGWEGNLFWWWFVSHHGRRSMLNSPDQQEAIGRAYVAGLRVVVAERGYDATTVALVTDLHAASAEFSRMWHEHEVSNSTSLIVSMQDDRVGRLDFDHALTVDPRSRQRLHSLHAIPDTPTRQRLTTLWALDKFHSAENLAEVSALR</sequence>
<name>A0A3E0HKJ5_9PSEU</name>
<dbReference type="SMART" id="SM00530">
    <property type="entry name" value="HTH_XRE"/>
    <property type="match status" value="1"/>
</dbReference>
<dbReference type="PANTHER" id="PTHR35010">
    <property type="entry name" value="BLL4672 PROTEIN-RELATED"/>
    <property type="match status" value="1"/>
</dbReference>
<dbReference type="InterPro" id="IPR010982">
    <property type="entry name" value="Lambda_DNA-bd_dom_sf"/>
</dbReference>
<dbReference type="AlphaFoldDB" id="A0A3E0HKJ5"/>